<accession>A0A6B9ZD23</accession>
<evidence type="ECO:0000313" key="3">
    <source>
        <dbReference type="Proteomes" id="UP000476411"/>
    </source>
</evidence>
<organism evidence="2 3">
    <name type="scientific">Chitinophaga agri</name>
    <dbReference type="NCBI Taxonomy" id="2703787"/>
    <lineage>
        <taxon>Bacteria</taxon>
        <taxon>Pseudomonadati</taxon>
        <taxon>Bacteroidota</taxon>
        <taxon>Chitinophagia</taxon>
        <taxon>Chitinophagales</taxon>
        <taxon>Chitinophagaceae</taxon>
        <taxon>Chitinophaga</taxon>
    </lineage>
</organism>
<keyword evidence="3" id="KW-1185">Reference proteome</keyword>
<proteinExistence type="predicted"/>
<feature type="signal peptide" evidence="1">
    <location>
        <begin position="1"/>
        <end position="24"/>
    </location>
</feature>
<protein>
    <recommendedName>
        <fullName evidence="4">DUF4595 domain-containing protein</fullName>
    </recommendedName>
</protein>
<keyword evidence="1" id="KW-0732">Signal</keyword>
<reference evidence="2 3" key="1">
    <citation type="submission" date="2020-01" db="EMBL/GenBank/DDBJ databases">
        <title>Complete genome sequence of Chitinophaga sp. H33E-04 isolated from quinoa roots.</title>
        <authorList>
            <person name="Weon H.-Y."/>
            <person name="Lee S.A."/>
        </authorList>
    </citation>
    <scope>NUCLEOTIDE SEQUENCE [LARGE SCALE GENOMIC DNA]</scope>
    <source>
        <strain evidence="2 3">H33E-04</strain>
    </source>
</reference>
<gene>
    <name evidence="2" type="ORF">GWR21_08605</name>
</gene>
<sequence length="251" mass="28971">MRFTTILRYIVITALLLVNAPSFCQVQPGTYKVMIDTSALTAYDTLMGTDFSSLVIHRKHTFTYKFNRSASCLLWYQADGKWETRKDTLILTDDVSNYIPSIRSSDTNNGKETSIHVVDEDRQSMPHMKVAYRYYNSEDTLVAYTDGDGKIVFKDLFPARVRQKLPGGFIVVDDIEFKIYGYREGKYSPIGNCFINQGTQKECTIVKNTTPVNAIRQTYYQINGKELRFLFVTYDKENFFPTRHMMGSFSM</sequence>
<dbReference type="RefSeq" id="WP_162331344.1">
    <property type="nucleotide sequence ID" value="NZ_CP048113.1"/>
</dbReference>
<dbReference type="Proteomes" id="UP000476411">
    <property type="component" value="Chromosome"/>
</dbReference>
<dbReference type="AlphaFoldDB" id="A0A6B9ZD23"/>
<feature type="chain" id="PRO_5025384320" description="DUF4595 domain-containing protein" evidence="1">
    <location>
        <begin position="25"/>
        <end position="251"/>
    </location>
</feature>
<dbReference type="KEGG" id="chih:GWR21_08605"/>
<name>A0A6B9ZD23_9BACT</name>
<dbReference type="EMBL" id="CP048113">
    <property type="protein sequence ID" value="QHS59649.1"/>
    <property type="molecule type" value="Genomic_DNA"/>
</dbReference>
<evidence type="ECO:0008006" key="4">
    <source>
        <dbReference type="Google" id="ProtNLM"/>
    </source>
</evidence>
<evidence type="ECO:0000313" key="2">
    <source>
        <dbReference type="EMBL" id="QHS59649.1"/>
    </source>
</evidence>
<evidence type="ECO:0000256" key="1">
    <source>
        <dbReference type="SAM" id="SignalP"/>
    </source>
</evidence>